<feature type="domain" description="BZIP" evidence="5">
    <location>
        <begin position="74"/>
        <end position="121"/>
    </location>
</feature>
<dbReference type="EMBL" id="CAJGYO010000016">
    <property type="protein sequence ID" value="CAD6271715.1"/>
    <property type="molecule type" value="Genomic_DNA"/>
</dbReference>
<evidence type="ECO:0000313" key="7">
    <source>
        <dbReference type="Proteomes" id="UP000604825"/>
    </source>
</evidence>
<dbReference type="PROSITE" id="PS50217">
    <property type="entry name" value="BZIP"/>
    <property type="match status" value="1"/>
</dbReference>
<dbReference type="InterPro" id="IPR004827">
    <property type="entry name" value="bZIP"/>
</dbReference>
<dbReference type="AlphaFoldDB" id="A0A811RPJ6"/>
<dbReference type="CDD" id="cd14686">
    <property type="entry name" value="bZIP"/>
    <property type="match status" value="1"/>
</dbReference>
<keyword evidence="3" id="KW-0175">Coiled coil</keyword>
<reference evidence="6" key="1">
    <citation type="submission" date="2020-10" db="EMBL/GenBank/DDBJ databases">
        <authorList>
            <person name="Han B."/>
            <person name="Lu T."/>
            <person name="Zhao Q."/>
            <person name="Huang X."/>
            <person name="Zhao Y."/>
        </authorList>
    </citation>
    <scope>NUCLEOTIDE SEQUENCE</scope>
</reference>
<dbReference type="InterPro" id="IPR031106">
    <property type="entry name" value="C/EBP"/>
</dbReference>
<dbReference type="InterPro" id="IPR046347">
    <property type="entry name" value="bZIP_sf"/>
</dbReference>
<evidence type="ECO:0000313" key="6">
    <source>
        <dbReference type="EMBL" id="CAD6271715.1"/>
    </source>
</evidence>
<dbReference type="GO" id="GO:0006351">
    <property type="term" value="P:DNA-templated transcription"/>
    <property type="evidence" value="ECO:0007669"/>
    <property type="project" value="InterPro"/>
</dbReference>
<sequence length="239" mass="27269">MDDGADLPYQLLFSHPEMPDSFDEFFNSATTTCTHTHNCNPPGPSVAMHTHTCLHTHTQVLGSGGEDDDAREEDSTKPRKPLGNREAVRKYREKKKAHAACLEEEVKKLRAANQQLLRRLQGHAALEAEVVRLRSLLLDVRGKIDAEVGVFPFRSRAVWALWRVLIQLFASMATRSVYIGYRILTYDYMSIEEIENAKLYCRTLRTFFAQVFLKYHGPNHLARLWCAYCVELSGLSEPT</sequence>
<evidence type="ECO:0000256" key="4">
    <source>
        <dbReference type="SAM" id="MobiDB-lite"/>
    </source>
</evidence>
<dbReference type="SUPFAM" id="SSF57959">
    <property type="entry name" value="Leucine zipper domain"/>
    <property type="match status" value="1"/>
</dbReference>
<dbReference type="GO" id="GO:0000978">
    <property type="term" value="F:RNA polymerase II cis-regulatory region sequence-specific DNA binding"/>
    <property type="evidence" value="ECO:0007669"/>
    <property type="project" value="TreeGrafter"/>
</dbReference>
<protein>
    <recommendedName>
        <fullName evidence="5">BZIP domain-containing protein</fullName>
    </recommendedName>
</protein>
<evidence type="ECO:0000259" key="5">
    <source>
        <dbReference type="PROSITE" id="PS50217"/>
    </source>
</evidence>
<dbReference type="OrthoDB" id="1918304at2759"/>
<accession>A0A811RPJ6</accession>
<organism evidence="6 7">
    <name type="scientific">Miscanthus lutarioriparius</name>
    <dbReference type="NCBI Taxonomy" id="422564"/>
    <lineage>
        <taxon>Eukaryota</taxon>
        <taxon>Viridiplantae</taxon>
        <taxon>Streptophyta</taxon>
        <taxon>Embryophyta</taxon>
        <taxon>Tracheophyta</taxon>
        <taxon>Spermatophyta</taxon>
        <taxon>Magnoliopsida</taxon>
        <taxon>Liliopsida</taxon>
        <taxon>Poales</taxon>
        <taxon>Poaceae</taxon>
        <taxon>PACMAD clade</taxon>
        <taxon>Panicoideae</taxon>
        <taxon>Andropogonodae</taxon>
        <taxon>Andropogoneae</taxon>
        <taxon>Saccharinae</taxon>
        <taxon>Miscanthus</taxon>
    </lineage>
</organism>
<dbReference type="SMART" id="SM00338">
    <property type="entry name" value="BRLZ"/>
    <property type="match status" value="1"/>
</dbReference>
<dbReference type="Gene3D" id="1.20.5.170">
    <property type="match status" value="1"/>
</dbReference>
<feature type="region of interest" description="Disordered" evidence="4">
    <location>
        <begin position="59"/>
        <end position="86"/>
    </location>
</feature>
<evidence type="ECO:0000256" key="1">
    <source>
        <dbReference type="ARBA" id="ARBA00023015"/>
    </source>
</evidence>
<name>A0A811RPJ6_9POAL</name>
<gene>
    <name evidence="6" type="ORF">NCGR_LOCUS55001</name>
</gene>
<dbReference type="PANTHER" id="PTHR23334:SF71">
    <property type="entry name" value="OS11G0139500 PROTEIN"/>
    <property type="match status" value="1"/>
</dbReference>
<keyword evidence="2" id="KW-0804">Transcription</keyword>
<evidence type="ECO:0000256" key="2">
    <source>
        <dbReference type="ARBA" id="ARBA00023163"/>
    </source>
</evidence>
<proteinExistence type="predicted"/>
<evidence type="ECO:0000256" key="3">
    <source>
        <dbReference type="SAM" id="Coils"/>
    </source>
</evidence>
<dbReference type="GO" id="GO:0000981">
    <property type="term" value="F:DNA-binding transcription factor activity, RNA polymerase II-specific"/>
    <property type="evidence" value="ECO:0007669"/>
    <property type="project" value="TreeGrafter"/>
</dbReference>
<dbReference type="Proteomes" id="UP000604825">
    <property type="component" value="Unassembled WGS sequence"/>
</dbReference>
<keyword evidence="7" id="KW-1185">Reference proteome</keyword>
<dbReference type="Pfam" id="PF07716">
    <property type="entry name" value="bZIP_2"/>
    <property type="match status" value="1"/>
</dbReference>
<comment type="caution">
    <text evidence="6">The sequence shown here is derived from an EMBL/GenBank/DDBJ whole genome shotgun (WGS) entry which is preliminary data.</text>
</comment>
<feature type="coiled-coil region" evidence="3">
    <location>
        <begin position="92"/>
        <end position="119"/>
    </location>
</feature>
<keyword evidence="1" id="KW-0805">Transcription regulation</keyword>
<dbReference type="PANTHER" id="PTHR23334">
    <property type="entry name" value="CCAAT/ENHANCER BINDING PROTEIN"/>
    <property type="match status" value="1"/>
</dbReference>